<name>A0A9P1CLC9_9DINO</name>
<feature type="signal peptide" evidence="2">
    <location>
        <begin position="1"/>
        <end position="25"/>
    </location>
</feature>
<evidence type="ECO:0000256" key="1">
    <source>
        <dbReference type="SAM" id="Phobius"/>
    </source>
</evidence>
<evidence type="ECO:0000313" key="4">
    <source>
        <dbReference type="EMBL" id="CAL1147149.1"/>
    </source>
</evidence>
<dbReference type="OrthoDB" id="428582at2759"/>
<reference evidence="3" key="1">
    <citation type="submission" date="2022-10" db="EMBL/GenBank/DDBJ databases">
        <authorList>
            <person name="Chen Y."/>
            <person name="Dougan E. K."/>
            <person name="Chan C."/>
            <person name="Rhodes N."/>
            <person name="Thang M."/>
        </authorList>
    </citation>
    <scope>NUCLEOTIDE SEQUENCE</scope>
</reference>
<reference evidence="4" key="2">
    <citation type="submission" date="2024-04" db="EMBL/GenBank/DDBJ databases">
        <authorList>
            <person name="Chen Y."/>
            <person name="Shah S."/>
            <person name="Dougan E. K."/>
            <person name="Thang M."/>
            <person name="Chan C."/>
        </authorList>
    </citation>
    <scope>NUCLEOTIDE SEQUENCE [LARGE SCALE GENOMIC DNA]</scope>
</reference>
<evidence type="ECO:0000256" key="2">
    <source>
        <dbReference type="SAM" id="SignalP"/>
    </source>
</evidence>
<feature type="transmembrane region" description="Helical" evidence="1">
    <location>
        <begin position="317"/>
        <end position="334"/>
    </location>
</feature>
<feature type="chain" id="PRO_5043270617" evidence="2">
    <location>
        <begin position="26"/>
        <end position="355"/>
    </location>
</feature>
<keyword evidence="1" id="KW-1133">Transmembrane helix</keyword>
<evidence type="ECO:0000313" key="5">
    <source>
        <dbReference type="Proteomes" id="UP001152797"/>
    </source>
</evidence>
<organism evidence="3">
    <name type="scientific">Cladocopium goreaui</name>
    <dbReference type="NCBI Taxonomy" id="2562237"/>
    <lineage>
        <taxon>Eukaryota</taxon>
        <taxon>Sar</taxon>
        <taxon>Alveolata</taxon>
        <taxon>Dinophyceae</taxon>
        <taxon>Suessiales</taxon>
        <taxon>Symbiodiniaceae</taxon>
        <taxon>Cladocopium</taxon>
    </lineage>
</organism>
<gene>
    <name evidence="3" type="ORF">C1SCF055_LOCUS20488</name>
</gene>
<sequence>MPLWVLSSFTLLTLVCFSTVGEVWSYQLDLDSRLSRIVSYMMNEVPANVVCAGCCAFPCFWLCTQKLQKHEEMLNQMKHFDVRSAECTVESDRIVIQEQIVNLFDEALEPPVQVPFGTVADAPDAPLMSPDVLQDIRDITSYPSRDEILDQFNAYVRGPLHGSIEASVGKEEYVPLNSCFAAQLPAILCGFMIALGCDGQADCGMSASNLGFASVTEYMIVNMFACGIQIPLTYPHISSGAANQPPSNPSHVQWNLADPRGCISHRIGASCLFVWHKSSLRAVNRGRQQIFDNMFGSLCGLLCYCALGPLVLLLQDLSPTLLTMFCCFCFNALTSKMQGKKEMFLFLQHDFCGFT</sequence>
<dbReference type="EMBL" id="CAMXCT030001873">
    <property type="protein sequence ID" value="CAL4781086.1"/>
    <property type="molecule type" value="Genomic_DNA"/>
</dbReference>
<feature type="transmembrane region" description="Helical" evidence="1">
    <location>
        <begin position="290"/>
        <end position="311"/>
    </location>
</feature>
<dbReference type="EMBL" id="CAMXCT020001873">
    <property type="protein sequence ID" value="CAL1147149.1"/>
    <property type="molecule type" value="Genomic_DNA"/>
</dbReference>
<keyword evidence="1" id="KW-0812">Transmembrane</keyword>
<evidence type="ECO:0000313" key="3">
    <source>
        <dbReference type="EMBL" id="CAI3993774.1"/>
    </source>
</evidence>
<keyword evidence="2" id="KW-0732">Signal</keyword>
<dbReference type="Proteomes" id="UP001152797">
    <property type="component" value="Unassembled WGS sequence"/>
</dbReference>
<proteinExistence type="predicted"/>
<accession>A0A9P1CLC9</accession>
<keyword evidence="1" id="KW-0472">Membrane</keyword>
<comment type="caution">
    <text evidence="3">The sequence shown here is derived from an EMBL/GenBank/DDBJ whole genome shotgun (WGS) entry which is preliminary data.</text>
</comment>
<dbReference type="AlphaFoldDB" id="A0A9P1CLC9"/>
<dbReference type="EMBL" id="CAMXCT010001873">
    <property type="protein sequence ID" value="CAI3993774.1"/>
    <property type="molecule type" value="Genomic_DNA"/>
</dbReference>
<protein>
    <submittedName>
        <fullName evidence="3">Uncharacterized protein</fullName>
    </submittedName>
</protein>
<keyword evidence="5" id="KW-1185">Reference proteome</keyword>